<feature type="compositionally biased region" description="Low complexity" evidence="7">
    <location>
        <begin position="1"/>
        <end position="17"/>
    </location>
</feature>
<feature type="transmembrane region" description="Helical" evidence="5">
    <location>
        <begin position="270"/>
        <end position="286"/>
    </location>
</feature>
<feature type="transmembrane region" description="Helical" evidence="5">
    <location>
        <begin position="130"/>
        <end position="149"/>
    </location>
</feature>
<keyword evidence="2 5" id="KW-0812">Transmembrane</keyword>
<gene>
    <name evidence="8" type="ORF">AV274_0775</name>
</gene>
<keyword evidence="6" id="KW-0175">Coiled coil</keyword>
<feature type="region of interest" description="Disordered" evidence="7">
    <location>
        <begin position="1"/>
        <end position="26"/>
    </location>
</feature>
<dbReference type="OrthoDB" id="7933078at2759"/>
<evidence type="ECO:0000256" key="3">
    <source>
        <dbReference type="ARBA" id="ARBA00022989"/>
    </source>
</evidence>
<dbReference type="Proteomes" id="UP000078348">
    <property type="component" value="Unassembled WGS sequence"/>
</dbReference>
<name>A0A196SKA1_BLAHN</name>
<comment type="subcellular location">
    <subcellularLocation>
        <location evidence="1">Membrane</location>
        <topology evidence="1">Multi-pass membrane protein</topology>
    </subcellularLocation>
</comment>
<accession>A0A196SKA1</accession>
<dbReference type="STRING" id="478820.A0A196SKA1"/>
<feature type="transmembrane region" description="Helical" evidence="5">
    <location>
        <begin position="161"/>
        <end position="178"/>
    </location>
</feature>
<dbReference type="AlphaFoldDB" id="A0A196SKA1"/>
<dbReference type="InterPro" id="IPR006214">
    <property type="entry name" value="Bax_inhibitor_1-related"/>
</dbReference>
<dbReference type="PANTHER" id="PTHR23291">
    <property type="entry name" value="BAX INHIBITOR-RELATED"/>
    <property type="match status" value="1"/>
</dbReference>
<keyword evidence="9" id="KW-1185">Reference proteome</keyword>
<protein>
    <submittedName>
        <fullName evidence="8">Uncharacterized protein</fullName>
    </submittedName>
</protein>
<evidence type="ECO:0000313" key="8">
    <source>
        <dbReference type="EMBL" id="OAO17478.1"/>
    </source>
</evidence>
<dbReference type="EMBL" id="LXWW01000028">
    <property type="protein sequence ID" value="OAO17478.1"/>
    <property type="molecule type" value="Genomic_DNA"/>
</dbReference>
<organism evidence="8 9">
    <name type="scientific">Blastocystis sp. subtype 1 (strain ATCC 50177 / NandII)</name>
    <dbReference type="NCBI Taxonomy" id="478820"/>
    <lineage>
        <taxon>Eukaryota</taxon>
        <taxon>Sar</taxon>
        <taxon>Stramenopiles</taxon>
        <taxon>Bigyra</taxon>
        <taxon>Opalozoa</taxon>
        <taxon>Opalinata</taxon>
        <taxon>Blastocystidae</taxon>
        <taxon>Blastocystis</taxon>
    </lineage>
</organism>
<evidence type="ECO:0000256" key="6">
    <source>
        <dbReference type="SAM" id="Coils"/>
    </source>
</evidence>
<dbReference type="PANTHER" id="PTHR23291:SF50">
    <property type="entry name" value="PROTEIN LIFEGUARD 4"/>
    <property type="match status" value="1"/>
</dbReference>
<feature type="transmembrane region" description="Helical" evidence="5">
    <location>
        <begin position="217"/>
        <end position="235"/>
    </location>
</feature>
<proteinExistence type="inferred from homology"/>
<feature type="coiled-coil region" evidence="6">
    <location>
        <begin position="90"/>
        <end position="122"/>
    </location>
</feature>
<evidence type="ECO:0000256" key="7">
    <source>
        <dbReference type="SAM" id="MobiDB-lite"/>
    </source>
</evidence>
<evidence type="ECO:0000256" key="1">
    <source>
        <dbReference type="ARBA" id="ARBA00004141"/>
    </source>
</evidence>
<keyword evidence="3 5" id="KW-1133">Transmembrane helix</keyword>
<evidence type="ECO:0000256" key="4">
    <source>
        <dbReference type="ARBA" id="ARBA00023136"/>
    </source>
</evidence>
<evidence type="ECO:0000313" key="9">
    <source>
        <dbReference type="Proteomes" id="UP000078348"/>
    </source>
</evidence>
<dbReference type="Pfam" id="PF01027">
    <property type="entry name" value="Bax1-I"/>
    <property type="match status" value="1"/>
</dbReference>
<keyword evidence="4 5" id="KW-0472">Membrane</keyword>
<comment type="similarity">
    <text evidence="5">Belongs to the BI1 family.</text>
</comment>
<evidence type="ECO:0000256" key="2">
    <source>
        <dbReference type="ARBA" id="ARBA00022692"/>
    </source>
</evidence>
<evidence type="ECO:0000256" key="5">
    <source>
        <dbReference type="RuleBase" id="RU004379"/>
    </source>
</evidence>
<reference evidence="8 9" key="1">
    <citation type="submission" date="2016-05" db="EMBL/GenBank/DDBJ databases">
        <title>Nuclear genome of Blastocystis sp. subtype 1 NandII.</title>
        <authorList>
            <person name="Gentekaki E."/>
            <person name="Curtis B."/>
            <person name="Stairs C."/>
            <person name="Eme L."/>
            <person name="Herman E."/>
            <person name="Klimes V."/>
            <person name="Arias M.C."/>
            <person name="Elias M."/>
            <person name="Hilliou F."/>
            <person name="Klute M."/>
            <person name="Malik S.-B."/>
            <person name="Pightling A."/>
            <person name="Rachubinski R."/>
            <person name="Salas D."/>
            <person name="Schlacht A."/>
            <person name="Suga H."/>
            <person name="Archibald J."/>
            <person name="Ball S.G."/>
            <person name="Clark G."/>
            <person name="Dacks J."/>
            <person name="Van Der Giezen M."/>
            <person name="Tsaousis A."/>
            <person name="Roger A."/>
        </authorList>
    </citation>
    <scope>NUCLEOTIDE SEQUENCE [LARGE SCALE GENOMIC DNA]</scope>
    <source>
        <strain evidence="9">ATCC 50177 / NandII</strain>
    </source>
</reference>
<sequence length="337" mass="37017">MVPATTNTPAAANTANAQPKKGFSFSNLFGRQNAKTLPKNETQPAPGNGTVAVAVNVNPAPKEEVVSTVPTTGANAGQPASGSKSFFGSMKEKRAARKQEKLAKKQAKKEAAEKRLQEKIDMRGYCIRRILVVMTIQLIVTTIILWALATIQVVQDLFTKYYWPVFIVSLIGTYVITCNIKKIKGHPLDIIMLACFTVFESLLGSSCIHFMDHRIMLGGMVITIIATAALAVYTIAMQSDLSGAMPYVLALAVVAICFFFSYLLKLIPTNIFVYIIVPLFSVYVVYDIQTGVKLKEVGDKYAPDVYVNICSLQIYVDIFTLMKGRWKSCKCCIRGAV</sequence>
<comment type="caution">
    <text evidence="8">The sequence shown here is derived from an EMBL/GenBank/DDBJ whole genome shotgun (WGS) entry which is preliminary data.</text>
</comment>
<feature type="transmembrane region" description="Helical" evidence="5">
    <location>
        <begin position="247"/>
        <end position="264"/>
    </location>
</feature>
<dbReference type="GO" id="GO:0016020">
    <property type="term" value="C:membrane"/>
    <property type="evidence" value="ECO:0007669"/>
    <property type="project" value="UniProtKB-SubCell"/>
</dbReference>